<dbReference type="Gene3D" id="2.60.20.10">
    <property type="entry name" value="Crystallins"/>
    <property type="match status" value="1"/>
</dbReference>
<feature type="chain" id="PRO_5034809480" evidence="1">
    <location>
        <begin position="21"/>
        <end position="120"/>
    </location>
</feature>
<dbReference type="SUPFAM" id="SSF49695">
    <property type="entry name" value="gamma-Crystallin-like"/>
    <property type="match status" value="1"/>
</dbReference>
<feature type="signal peptide" evidence="1">
    <location>
        <begin position="1"/>
        <end position="20"/>
    </location>
</feature>
<sequence length="120" mass="13663">MYRYFPVILPLLAYVFNVAGAPTTEDQKKSNSDTHSLLLCANPRLTSPCTMILWDDLECMELPLEWDNIVTSVAPRGNGQHCILYRDYGCNGPSLEITRYTPELSNFENQVSSFRCFADF</sequence>
<evidence type="ECO:0000313" key="3">
    <source>
        <dbReference type="Proteomes" id="UP000629468"/>
    </source>
</evidence>
<accession>A0A8H7FA29</accession>
<dbReference type="EMBL" id="JABXXO010000001">
    <property type="protein sequence ID" value="KAF7783944.1"/>
    <property type="molecule type" value="Genomic_DNA"/>
</dbReference>
<protein>
    <submittedName>
        <fullName evidence="2">Uncharacterized protein</fullName>
    </submittedName>
</protein>
<reference evidence="2 3" key="1">
    <citation type="journal article" name="Sci. Rep.">
        <title>Telomere-to-telomere assembled and centromere annotated genomes of the two main subspecies of the button mushroom Agaricus bisporus reveal especially polymorphic chromosome ends.</title>
        <authorList>
            <person name="Sonnenberg A.S.M."/>
            <person name="Sedaghat-Telgerd N."/>
            <person name="Lavrijssen B."/>
            <person name="Ohm R.A."/>
            <person name="Hendrickx P.M."/>
            <person name="Scholtmeijer K."/>
            <person name="Baars J.J.P."/>
            <person name="van Peer A."/>
        </authorList>
    </citation>
    <scope>NUCLEOTIDE SEQUENCE [LARGE SCALE GENOMIC DNA]</scope>
    <source>
        <strain evidence="2 3">H119_p4</strain>
    </source>
</reference>
<comment type="caution">
    <text evidence="2">The sequence shown here is derived from an EMBL/GenBank/DDBJ whole genome shotgun (WGS) entry which is preliminary data.</text>
</comment>
<organism evidence="2 3">
    <name type="scientific">Agaricus bisporus var. burnettii</name>
    <dbReference type="NCBI Taxonomy" id="192524"/>
    <lineage>
        <taxon>Eukaryota</taxon>
        <taxon>Fungi</taxon>
        <taxon>Dikarya</taxon>
        <taxon>Basidiomycota</taxon>
        <taxon>Agaricomycotina</taxon>
        <taxon>Agaricomycetes</taxon>
        <taxon>Agaricomycetidae</taxon>
        <taxon>Agaricales</taxon>
        <taxon>Agaricineae</taxon>
        <taxon>Agaricaceae</taxon>
        <taxon>Agaricus</taxon>
    </lineage>
</organism>
<dbReference type="Proteomes" id="UP000629468">
    <property type="component" value="Unassembled WGS sequence"/>
</dbReference>
<dbReference type="InterPro" id="IPR011024">
    <property type="entry name" value="G_crystallin-like"/>
</dbReference>
<proteinExistence type="predicted"/>
<dbReference type="AlphaFoldDB" id="A0A8H7FA29"/>
<evidence type="ECO:0000313" key="2">
    <source>
        <dbReference type="EMBL" id="KAF7783944.1"/>
    </source>
</evidence>
<keyword evidence="1" id="KW-0732">Signal</keyword>
<gene>
    <name evidence="2" type="ORF">Agabi119p4_109</name>
</gene>
<evidence type="ECO:0000256" key="1">
    <source>
        <dbReference type="SAM" id="SignalP"/>
    </source>
</evidence>
<name>A0A8H7FA29_AGABI</name>